<evidence type="ECO:0000313" key="9">
    <source>
        <dbReference type="Proteomes" id="UP000619512"/>
    </source>
</evidence>
<dbReference type="Pfam" id="PF03976">
    <property type="entry name" value="PPK2"/>
    <property type="match status" value="1"/>
</dbReference>
<reference evidence="6" key="3">
    <citation type="submission" date="2022-12" db="EMBL/GenBank/DDBJ databases">
        <authorList>
            <person name="Sun Q."/>
            <person name="Kim S."/>
        </authorList>
    </citation>
    <scope>NUCLEOTIDE SEQUENCE</scope>
    <source>
        <strain evidence="6">KCTC 12344</strain>
    </source>
</reference>
<dbReference type="Proteomes" id="UP000619512">
    <property type="component" value="Unassembled WGS sequence"/>
</dbReference>
<dbReference type="RefSeq" id="WP_134385931.1">
    <property type="nucleotide sequence ID" value="NZ_BMWW01000004.1"/>
</dbReference>
<name>A0A4P7BH89_9BURK</name>
<evidence type="ECO:0000256" key="3">
    <source>
        <dbReference type="ARBA" id="ARBA00022777"/>
    </source>
</evidence>
<keyword evidence="3 7" id="KW-0418">Kinase</keyword>
<keyword evidence="2" id="KW-0808">Transferase</keyword>
<sequence length="273" mass="31287">MKASKRFRASAQPRFKDADAAATPLCAGDDDGQGAKHDKAGAKRLHNTIAELQEKLYAERHRKVLIVLQGVDCSGKDGTVHQLFRKINPMGLDAARFDVPTGEELAHDYLWRVHRQVPRSGQIAVFNRSHYEDVLHPFVYGQLDAAALSQRYAHIRDFERMLAETGTTILKIFLHISKDEQRARLQARIDNPEKHWKFDPADLKHRERWDDFHRAYEKAIAETDTPHAPWYIVPADSKPHRDLAVATLLVEALEEMDLRWPPGDPELSNIRVR</sequence>
<dbReference type="Proteomes" id="UP000294359">
    <property type="component" value="Chromosome"/>
</dbReference>
<dbReference type="InterPro" id="IPR022488">
    <property type="entry name" value="PPK2-related"/>
</dbReference>
<evidence type="ECO:0000313" key="8">
    <source>
        <dbReference type="Proteomes" id="UP000294359"/>
    </source>
</evidence>
<keyword evidence="8" id="KW-1185">Reference proteome</keyword>
<evidence type="ECO:0000256" key="1">
    <source>
        <dbReference type="ARBA" id="ARBA00009924"/>
    </source>
</evidence>
<dbReference type="GO" id="GO:0006797">
    <property type="term" value="P:polyphosphate metabolic process"/>
    <property type="evidence" value="ECO:0007669"/>
    <property type="project" value="InterPro"/>
</dbReference>
<proteinExistence type="inferred from homology"/>
<dbReference type="PIRSF" id="PIRSF028756">
    <property type="entry name" value="PPK2_prd"/>
    <property type="match status" value="1"/>
</dbReference>
<dbReference type="SUPFAM" id="SSF52540">
    <property type="entry name" value="P-loop containing nucleoside triphosphate hydrolases"/>
    <property type="match status" value="1"/>
</dbReference>
<reference evidence="6" key="1">
    <citation type="journal article" date="2014" name="Int. J. Syst. Evol. Microbiol.">
        <title>Complete genome sequence of Corynebacterium casei LMG S-19264T (=DSM 44701T), isolated from a smear-ripened cheese.</title>
        <authorList>
            <consortium name="US DOE Joint Genome Institute (JGI-PGF)"/>
            <person name="Walter F."/>
            <person name="Albersmeier A."/>
            <person name="Kalinowski J."/>
            <person name="Ruckert C."/>
        </authorList>
    </citation>
    <scope>NUCLEOTIDE SEQUENCE</scope>
    <source>
        <strain evidence="6">KCTC 12344</strain>
    </source>
</reference>
<dbReference type="InterPro" id="IPR016898">
    <property type="entry name" value="Polyphosphate_phosphotransfera"/>
</dbReference>
<dbReference type="Gene3D" id="3.40.50.300">
    <property type="entry name" value="P-loop containing nucleotide triphosphate hydrolases"/>
    <property type="match status" value="1"/>
</dbReference>
<accession>A0A4P7BH89</accession>
<dbReference type="InterPro" id="IPR022300">
    <property type="entry name" value="PPK2-rel_1"/>
</dbReference>
<comment type="similarity">
    <text evidence="1">Belongs to the polyphosphate kinase 2 (PPK2) family. Class I subfamily.</text>
</comment>
<dbReference type="EMBL" id="CP038026">
    <property type="protein sequence ID" value="QBQ37447.1"/>
    <property type="molecule type" value="Genomic_DNA"/>
</dbReference>
<gene>
    <name evidence="7" type="ORF">E1742_15710</name>
    <name evidence="6" type="ORF">GCM10007388_24390</name>
</gene>
<dbReference type="AlphaFoldDB" id="A0A4P7BH89"/>
<evidence type="ECO:0000259" key="5">
    <source>
        <dbReference type="Pfam" id="PF03976"/>
    </source>
</evidence>
<feature type="domain" description="Polyphosphate kinase-2-related" evidence="5">
    <location>
        <begin position="37"/>
        <end position="257"/>
    </location>
</feature>
<dbReference type="GO" id="GO:0008976">
    <property type="term" value="F:polyphosphate kinase activity"/>
    <property type="evidence" value="ECO:0007669"/>
    <property type="project" value="InterPro"/>
</dbReference>
<dbReference type="EMBL" id="BMWW01000004">
    <property type="protein sequence ID" value="GGY90245.1"/>
    <property type="molecule type" value="Genomic_DNA"/>
</dbReference>
<dbReference type="PANTHER" id="PTHR34383">
    <property type="entry name" value="POLYPHOSPHATE:AMP PHOSPHOTRANSFERASE-RELATED"/>
    <property type="match status" value="1"/>
</dbReference>
<dbReference type="NCBIfam" id="TIGR03709">
    <property type="entry name" value="PPK2_rel_1"/>
    <property type="match status" value="1"/>
</dbReference>
<dbReference type="InterPro" id="IPR027417">
    <property type="entry name" value="P-loop_NTPase"/>
</dbReference>
<protein>
    <submittedName>
        <fullName evidence="7">Polyphosphate kinase 2 family protein</fullName>
    </submittedName>
</protein>
<feature type="region of interest" description="Disordered" evidence="4">
    <location>
        <begin position="1"/>
        <end position="22"/>
    </location>
</feature>
<reference evidence="7 8" key="2">
    <citation type="submission" date="2019-03" db="EMBL/GenBank/DDBJ databases">
        <title>Draft Genome Sequences of Six Type Strains of the Genus Massilia.</title>
        <authorList>
            <person name="Miess H."/>
            <person name="Frediansyhah A."/>
            <person name="Gross H."/>
        </authorList>
    </citation>
    <scope>NUCLEOTIDE SEQUENCE [LARGE SCALE GENOMIC DNA]</scope>
    <source>
        <strain evidence="7 8">DSM 17505</strain>
    </source>
</reference>
<organism evidence="6 9">
    <name type="scientific">Pseudoduganella plicata</name>
    <dbReference type="NCBI Taxonomy" id="321984"/>
    <lineage>
        <taxon>Bacteria</taxon>
        <taxon>Pseudomonadati</taxon>
        <taxon>Pseudomonadota</taxon>
        <taxon>Betaproteobacteria</taxon>
        <taxon>Burkholderiales</taxon>
        <taxon>Oxalobacteraceae</taxon>
        <taxon>Telluria group</taxon>
        <taxon>Pseudoduganella</taxon>
    </lineage>
</organism>
<evidence type="ECO:0000313" key="6">
    <source>
        <dbReference type="EMBL" id="GGY90245.1"/>
    </source>
</evidence>
<evidence type="ECO:0000313" key="7">
    <source>
        <dbReference type="EMBL" id="QBQ37447.1"/>
    </source>
</evidence>
<evidence type="ECO:0000256" key="2">
    <source>
        <dbReference type="ARBA" id="ARBA00022679"/>
    </source>
</evidence>
<dbReference type="PANTHER" id="PTHR34383:SF3">
    <property type="entry name" value="POLYPHOSPHATE:AMP PHOSPHOTRANSFERASE"/>
    <property type="match status" value="1"/>
</dbReference>
<dbReference type="OrthoDB" id="9775224at2"/>
<evidence type="ECO:0000256" key="4">
    <source>
        <dbReference type="SAM" id="MobiDB-lite"/>
    </source>
</evidence>